<keyword evidence="3" id="KW-1185">Reference proteome</keyword>
<organism evidence="2 3">
    <name type="scientific">Longimonas halophila</name>
    <dbReference type="NCBI Taxonomy" id="1469170"/>
    <lineage>
        <taxon>Bacteria</taxon>
        <taxon>Pseudomonadati</taxon>
        <taxon>Rhodothermota</taxon>
        <taxon>Rhodothermia</taxon>
        <taxon>Rhodothermales</taxon>
        <taxon>Salisaetaceae</taxon>
        <taxon>Longimonas</taxon>
    </lineage>
</organism>
<feature type="signal peptide" evidence="1">
    <location>
        <begin position="1"/>
        <end position="21"/>
    </location>
</feature>
<gene>
    <name evidence="2" type="ORF">CRI93_06360</name>
</gene>
<accession>A0A2H3NLX2</accession>
<protein>
    <submittedName>
        <fullName evidence="2">Uncharacterized protein</fullName>
    </submittedName>
</protein>
<proteinExistence type="predicted"/>
<sequence length="145" mass="15987">MRYLSALAALFILTSATSGLAYGQATGCPEEGNDLARAQVMSMLDDRQDILQRDGIDASPSELRLMTNDQDPDACAEIAGPALTRNAEAEDGYRYNLFFYATNHHYYKVNQLRPLDERPGDDPFGPASGNILVFDAEYNLVAIYV</sequence>
<keyword evidence="1" id="KW-0732">Signal</keyword>
<dbReference type="AlphaFoldDB" id="A0A2H3NLX2"/>
<dbReference type="EMBL" id="PDEP01000005">
    <property type="protein sequence ID" value="PEN07600.1"/>
    <property type="molecule type" value="Genomic_DNA"/>
</dbReference>
<comment type="caution">
    <text evidence="2">The sequence shown here is derived from an EMBL/GenBank/DDBJ whole genome shotgun (WGS) entry which is preliminary data.</text>
</comment>
<evidence type="ECO:0000256" key="1">
    <source>
        <dbReference type="SAM" id="SignalP"/>
    </source>
</evidence>
<evidence type="ECO:0000313" key="2">
    <source>
        <dbReference type="EMBL" id="PEN07600.1"/>
    </source>
</evidence>
<evidence type="ECO:0000313" key="3">
    <source>
        <dbReference type="Proteomes" id="UP000221024"/>
    </source>
</evidence>
<name>A0A2H3NLX2_9BACT</name>
<dbReference type="RefSeq" id="WP_098061788.1">
    <property type="nucleotide sequence ID" value="NZ_PDEP01000005.1"/>
</dbReference>
<dbReference type="Proteomes" id="UP000221024">
    <property type="component" value="Unassembled WGS sequence"/>
</dbReference>
<reference evidence="2 3" key="1">
    <citation type="submission" date="2017-10" db="EMBL/GenBank/DDBJ databases">
        <title>Draft genome of Longimonas halophila.</title>
        <authorList>
            <person name="Goh K.M."/>
            <person name="Shamsir M.S."/>
            <person name="Lim S.W."/>
        </authorList>
    </citation>
    <scope>NUCLEOTIDE SEQUENCE [LARGE SCALE GENOMIC DNA]</scope>
    <source>
        <strain evidence="2 3">KCTC 42399</strain>
    </source>
</reference>
<feature type="chain" id="PRO_5013776539" evidence="1">
    <location>
        <begin position="22"/>
        <end position="145"/>
    </location>
</feature>